<reference evidence="1 2" key="1">
    <citation type="submission" date="2018-11" db="EMBL/GenBank/DDBJ databases">
        <authorList>
            <consortium name="Pathogen Informatics"/>
        </authorList>
    </citation>
    <scope>NUCLEOTIDE SEQUENCE [LARGE SCALE GENOMIC DNA]</scope>
</reference>
<accession>A0A3P8DJT3</accession>
<accession>A0A183FXX2</accession>
<dbReference type="Proteomes" id="UP000050761">
    <property type="component" value="Unassembled WGS sequence"/>
</dbReference>
<dbReference type="AlphaFoldDB" id="A0A183FXX2"/>
<protein>
    <submittedName>
        <fullName evidence="3">Reverse transcriptase domain-containing protein</fullName>
    </submittedName>
</protein>
<gene>
    <name evidence="1" type="ORF">HPBE_LOCUS13438</name>
</gene>
<evidence type="ECO:0000313" key="2">
    <source>
        <dbReference type="Proteomes" id="UP000050761"/>
    </source>
</evidence>
<name>A0A183FXX2_HELPZ</name>
<reference evidence="3" key="2">
    <citation type="submission" date="2019-09" db="UniProtKB">
        <authorList>
            <consortium name="WormBaseParasite"/>
        </authorList>
    </citation>
    <scope>IDENTIFICATION</scope>
</reference>
<sequence length="77" mass="8756">MFIDLKKAFDAVETEAVVEVVLPQGVPSPHFRVLRELYSGFTAKISPCYNGININVRDRFGEGIPHPQNWTWTFDCS</sequence>
<proteinExistence type="predicted"/>
<dbReference type="EMBL" id="UZAH01027917">
    <property type="protein sequence ID" value="VDO96155.1"/>
    <property type="molecule type" value="Genomic_DNA"/>
</dbReference>
<evidence type="ECO:0000313" key="1">
    <source>
        <dbReference type="EMBL" id="VDO96155.1"/>
    </source>
</evidence>
<evidence type="ECO:0000313" key="3">
    <source>
        <dbReference type="WBParaSite" id="HPBE_0001343701-mRNA-1"/>
    </source>
</evidence>
<dbReference type="WBParaSite" id="HPBE_0001343701-mRNA-1">
    <property type="protein sequence ID" value="HPBE_0001343701-mRNA-1"/>
    <property type="gene ID" value="HPBE_0001343701"/>
</dbReference>
<keyword evidence="2" id="KW-1185">Reference proteome</keyword>
<organism evidence="2 3">
    <name type="scientific">Heligmosomoides polygyrus</name>
    <name type="common">Parasitic roundworm</name>
    <dbReference type="NCBI Taxonomy" id="6339"/>
    <lineage>
        <taxon>Eukaryota</taxon>
        <taxon>Metazoa</taxon>
        <taxon>Ecdysozoa</taxon>
        <taxon>Nematoda</taxon>
        <taxon>Chromadorea</taxon>
        <taxon>Rhabditida</taxon>
        <taxon>Rhabditina</taxon>
        <taxon>Rhabditomorpha</taxon>
        <taxon>Strongyloidea</taxon>
        <taxon>Heligmosomidae</taxon>
        <taxon>Heligmosomoides</taxon>
    </lineage>
</organism>
<dbReference type="OrthoDB" id="410104at2759"/>